<dbReference type="EMBL" id="GBXM01060695">
    <property type="protein sequence ID" value="JAH47882.1"/>
    <property type="molecule type" value="Transcribed_RNA"/>
</dbReference>
<accession>A0A0E9T336</accession>
<reference evidence="1" key="1">
    <citation type="submission" date="2014-11" db="EMBL/GenBank/DDBJ databases">
        <authorList>
            <person name="Amaro Gonzalez C."/>
        </authorList>
    </citation>
    <scope>NUCLEOTIDE SEQUENCE</scope>
</reference>
<organism evidence="1">
    <name type="scientific">Anguilla anguilla</name>
    <name type="common">European freshwater eel</name>
    <name type="synonym">Muraena anguilla</name>
    <dbReference type="NCBI Taxonomy" id="7936"/>
    <lineage>
        <taxon>Eukaryota</taxon>
        <taxon>Metazoa</taxon>
        <taxon>Chordata</taxon>
        <taxon>Craniata</taxon>
        <taxon>Vertebrata</taxon>
        <taxon>Euteleostomi</taxon>
        <taxon>Actinopterygii</taxon>
        <taxon>Neopterygii</taxon>
        <taxon>Teleostei</taxon>
        <taxon>Anguilliformes</taxon>
        <taxon>Anguillidae</taxon>
        <taxon>Anguilla</taxon>
    </lineage>
</organism>
<name>A0A0E9T336_ANGAN</name>
<reference evidence="1" key="2">
    <citation type="journal article" date="2015" name="Fish Shellfish Immunol.">
        <title>Early steps in the European eel (Anguilla anguilla)-Vibrio vulnificus interaction in the gills: Role of the RtxA13 toxin.</title>
        <authorList>
            <person name="Callol A."/>
            <person name="Pajuelo D."/>
            <person name="Ebbesson L."/>
            <person name="Teles M."/>
            <person name="MacKenzie S."/>
            <person name="Amaro C."/>
        </authorList>
    </citation>
    <scope>NUCLEOTIDE SEQUENCE</scope>
</reference>
<proteinExistence type="predicted"/>
<evidence type="ECO:0000313" key="1">
    <source>
        <dbReference type="EMBL" id="JAH47882.1"/>
    </source>
</evidence>
<dbReference type="AlphaFoldDB" id="A0A0E9T336"/>
<sequence>MCTGNCDGKGAILHTGTSLTTADF</sequence>
<protein>
    <submittedName>
        <fullName evidence="1">Uncharacterized protein</fullName>
    </submittedName>
</protein>